<dbReference type="PANTHER" id="PTHR13109">
    <property type="entry name" value="NEUROCHONDRIN"/>
    <property type="match status" value="1"/>
</dbReference>
<protein>
    <recommendedName>
        <fullName evidence="2">Neurochondrin</fullName>
    </recommendedName>
</protein>
<name>A0A6J0V6W3_9SAUR</name>
<dbReference type="CTD" id="23154"/>
<comment type="similarity">
    <text evidence="1">Belongs to the neurochondrin family.</text>
</comment>
<dbReference type="GO" id="GO:0031175">
    <property type="term" value="P:neuron projection development"/>
    <property type="evidence" value="ECO:0007669"/>
    <property type="project" value="TreeGrafter"/>
</dbReference>
<keyword evidence="4" id="KW-1185">Reference proteome</keyword>
<feature type="region of interest" description="Disordered" evidence="3">
    <location>
        <begin position="420"/>
        <end position="442"/>
    </location>
</feature>
<dbReference type="GO" id="GO:0030425">
    <property type="term" value="C:dendrite"/>
    <property type="evidence" value="ECO:0007669"/>
    <property type="project" value="TreeGrafter"/>
</dbReference>
<sequence length="716" mass="78925">MASNSGIVPEDGESSKNATLERCLNVFRDASNDSEQLAALLLVTKAVKAGEINSKTRRRIFDAVGFTFPNRLLTSKDAPEGCPQHTFQALGLTLLACFCTDPDLARHPQILNKVPIFNDVISSPELAEASCHAMIDDTYQCLRAILATPKGPRELVNRGTLQALCAAYVNHCYGFEQALQLLVGLLTAVEAKCWQRATLDLLGVLNVLSAEFQKAEDMTKFKLCEILPRFVPHLLPPGSECLPPLYRGLSSILTSKLSPAQRDPALKLAACLSQACGSKWVPAGSAGSKFFALLANLACVEVRLTLEELDLAELSKKQEVMAACYVVMELAIMECTREKGSLLHDAQKVQLVGILGEAFRAVIHYLRQAGRKKPEDPFVFASVRILAAWLAEETSSLKQEICDLLPFLIQYARMQFEEERKSRSSSQRETEQAGQGSTPEPIWRGDALRFLLPGLSHLTAEDQPREILISEGAPILLCQYFLHRWEKFVLNTETVSASKSVESSLQTSCEIFLNFVVTAPDLISREECFAALMDTLLKSLPSLLPQREHLTLTANVTTLGLMMAKRLFAYPGLQGTPEAEGFFVAAIRFLADAYVPQPGPDGEIMVLSVNPAYKAAWPAIRELWFLSMQAFASCVPLFLWLPQDVLRSGWLQELLASLGRVTPKSVDMEVARAYQGILVELARASQPCLEMIQQHQGLELASLHGMAALEQCLSEQ</sequence>
<evidence type="ECO:0000313" key="4">
    <source>
        <dbReference type="Proteomes" id="UP001652642"/>
    </source>
</evidence>
<dbReference type="KEGG" id="pvt:110089685"/>
<dbReference type="RefSeq" id="XP_020668602.1">
    <property type="nucleotide sequence ID" value="XM_020812943.1"/>
</dbReference>
<feature type="compositionally biased region" description="Basic and acidic residues" evidence="3">
    <location>
        <begin position="420"/>
        <end position="431"/>
    </location>
</feature>
<accession>A0A6J0V6W3</accession>
<dbReference type="PANTHER" id="PTHR13109:SF7">
    <property type="entry name" value="NEUROCHONDRIN"/>
    <property type="match status" value="1"/>
</dbReference>
<dbReference type="GO" id="GO:0048168">
    <property type="term" value="P:regulation of neuronal synaptic plasticity"/>
    <property type="evidence" value="ECO:0007669"/>
    <property type="project" value="TreeGrafter"/>
</dbReference>
<dbReference type="OrthoDB" id="8186546at2759"/>
<dbReference type="Pfam" id="PF05536">
    <property type="entry name" value="Neurochondrin"/>
    <property type="match status" value="1"/>
</dbReference>
<reference evidence="5 6" key="1">
    <citation type="submission" date="2025-04" db="UniProtKB">
        <authorList>
            <consortium name="RefSeq"/>
        </authorList>
    </citation>
    <scope>IDENTIFICATION</scope>
</reference>
<dbReference type="RefSeq" id="XP_072836245.1">
    <property type="nucleotide sequence ID" value="XM_072980144.1"/>
</dbReference>
<evidence type="ECO:0000313" key="7">
    <source>
        <dbReference type="RefSeq" id="XP_072836245.1"/>
    </source>
</evidence>
<evidence type="ECO:0000256" key="1">
    <source>
        <dbReference type="ARBA" id="ARBA00006927"/>
    </source>
</evidence>
<evidence type="ECO:0000313" key="5">
    <source>
        <dbReference type="RefSeq" id="XP_020668602.1"/>
    </source>
</evidence>
<organism evidence="4 5">
    <name type="scientific">Pogona vitticeps</name>
    <name type="common">central bearded dragon</name>
    <dbReference type="NCBI Taxonomy" id="103695"/>
    <lineage>
        <taxon>Eukaryota</taxon>
        <taxon>Metazoa</taxon>
        <taxon>Chordata</taxon>
        <taxon>Craniata</taxon>
        <taxon>Vertebrata</taxon>
        <taxon>Euteleostomi</taxon>
        <taxon>Lepidosauria</taxon>
        <taxon>Squamata</taxon>
        <taxon>Bifurcata</taxon>
        <taxon>Unidentata</taxon>
        <taxon>Episquamata</taxon>
        <taxon>Toxicofera</taxon>
        <taxon>Iguania</taxon>
        <taxon>Acrodonta</taxon>
        <taxon>Agamidae</taxon>
        <taxon>Amphibolurinae</taxon>
        <taxon>Pogona</taxon>
    </lineage>
</organism>
<dbReference type="Proteomes" id="UP001652642">
    <property type="component" value="Chromosome 9"/>
</dbReference>
<proteinExistence type="inferred from homology"/>
<dbReference type="AlphaFoldDB" id="A0A6J0V6W3"/>
<evidence type="ECO:0000256" key="3">
    <source>
        <dbReference type="SAM" id="MobiDB-lite"/>
    </source>
</evidence>
<dbReference type="InterPro" id="IPR008709">
    <property type="entry name" value="Neurochondrin"/>
</dbReference>
<dbReference type="RefSeq" id="XP_020668604.1">
    <property type="nucleotide sequence ID" value="XM_020812945.1"/>
</dbReference>
<gene>
    <name evidence="5 6 7" type="primary">NCDN</name>
</gene>
<dbReference type="GeneID" id="110089685"/>
<evidence type="ECO:0000313" key="6">
    <source>
        <dbReference type="RefSeq" id="XP_020668604.1"/>
    </source>
</evidence>
<evidence type="ECO:0000256" key="2">
    <source>
        <dbReference type="ARBA" id="ARBA00018324"/>
    </source>
</evidence>